<dbReference type="Pfam" id="PF00450">
    <property type="entry name" value="Peptidase_S10"/>
    <property type="match status" value="1"/>
</dbReference>
<comment type="caution">
    <text evidence="2">The sequence shown here is derived from an EMBL/GenBank/DDBJ whole genome shotgun (WGS) entry which is preliminary data.</text>
</comment>
<dbReference type="PANTHER" id="PTHR11802">
    <property type="entry name" value="SERINE PROTEASE FAMILY S10 SERINE CARBOXYPEPTIDASE"/>
    <property type="match status" value="1"/>
</dbReference>
<evidence type="ECO:0000313" key="2">
    <source>
        <dbReference type="EMBL" id="KAF7811511.1"/>
    </source>
</evidence>
<reference evidence="2" key="1">
    <citation type="submission" date="2020-09" db="EMBL/GenBank/DDBJ databases">
        <title>Genome-Enabled Discovery of Anthraquinone Biosynthesis in Senna tora.</title>
        <authorList>
            <person name="Kang S.-H."/>
            <person name="Pandey R.P."/>
            <person name="Lee C.-M."/>
            <person name="Sim J.-S."/>
            <person name="Jeong J.-T."/>
            <person name="Choi B.-S."/>
            <person name="Jung M."/>
            <person name="Ginzburg D."/>
            <person name="Zhao K."/>
            <person name="Won S.Y."/>
            <person name="Oh T.-J."/>
            <person name="Yu Y."/>
            <person name="Kim N.-H."/>
            <person name="Lee O.R."/>
            <person name="Lee T.-H."/>
            <person name="Bashyal P."/>
            <person name="Kim T.-S."/>
            <person name="Lee W.-H."/>
            <person name="Kawkins C."/>
            <person name="Kim C.-K."/>
            <person name="Kim J.S."/>
            <person name="Ahn B.O."/>
            <person name="Rhee S.Y."/>
            <person name="Sohng J.K."/>
        </authorList>
    </citation>
    <scope>NUCLEOTIDE SEQUENCE</scope>
    <source>
        <tissue evidence="2">Leaf</tissue>
    </source>
</reference>
<sequence length="214" mass="23899">MKSERNPKEDPLMLWLTGGPGCSALSSVAFEIGPFHFRVEAYNGSLPTLILNPYSWTKVSSIIFVDLPTNTGFSYSKPLIATQRSDSKQIQHALQFIRKWLIDHPEFLSNSFYVGGDSYAGMIVLGVALQILKGNEDSVKPLINYQGYILGNPITNITKDKNYKIPFAHGMGLISDELYQSLKSNCGGEYQDVDPNNKMCVKYVAAFEKVEFNL</sequence>
<dbReference type="GO" id="GO:0006508">
    <property type="term" value="P:proteolysis"/>
    <property type="evidence" value="ECO:0007669"/>
    <property type="project" value="InterPro"/>
</dbReference>
<dbReference type="InterPro" id="IPR001563">
    <property type="entry name" value="Peptidase_S10"/>
</dbReference>
<keyword evidence="2" id="KW-0645">Protease</keyword>
<dbReference type="GO" id="GO:0016747">
    <property type="term" value="F:acyltransferase activity, transferring groups other than amino-acyl groups"/>
    <property type="evidence" value="ECO:0007669"/>
    <property type="project" value="TreeGrafter"/>
</dbReference>
<dbReference type="PANTHER" id="PTHR11802:SF29">
    <property type="entry name" value="SERINE CARBOXYPEPTIDASE-LIKE 19"/>
    <property type="match status" value="1"/>
</dbReference>
<dbReference type="GO" id="GO:0019748">
    <property type="term" value="P:secondary metabolic process"/>
    <property type="evidence" value="ECO:0007669"/>
    <property type="project" value="TreeGrafter"/>
</dbReference>
<dbReference type="OrthoDB" id="443318at2759"/>
<evidence type="ECO:0000256" key="1">
    <source>
        <dbReference type="ARBA" id="ARBA00009431"/>
    </source>
</evidence>
<dbReference type="InterPro" id="IPR029058">
    <property type="entry name" value="AB_hydrolase_fold"/>
</dbReference>
<gene>
    <name evidence="2" type="ORF">G2W53_032487</name>
</gene>
<dbReference type="AlphaFoldDB" id="A0A834SXF1"/>
<name>A0A834SXF1_9FABA</name>
<dbReference type="Gene3D" id="3.40.50.1820">
    <property type="entry name" value="alpha/beta hydrolase"/>
    <property type="match status" value="1"/>
</dbReference>
<protein>
    <submittedName>
        <fullName evidence="2">Serine carboxypeptidase-like 7</fullName>
    </submittedName>
</protein>
<dbReference type="SUPFAM" id="SSF53474">
    <property type="entry name" value="alpha/beta-Hydrolases"/>
    <property type="match status" value="1"/>
</dbReference>
<dbReference type="EMBL" id="JAAIUW010000010">
    <property type="protein sequence ID" value="KAF7811511.1"/>
    <property type="molecule type" value="Genomic_DNA"/>
</dbReference>
<keyword evidence="2" id="KW-0378">Hydrolase</keyword>
<keyword evidence="2" id="KW-0121">Carboxypeptidase</keyword>
<comment type="similarity">
    <text evidence="1">Belongs to the peptidase S10 family.</text>
</comment>
<dbReference type="PRINTS" id="PR00724">
    <property type="entry name" value="CRBOXYPTASEC"/>
</dbReference>
<accession>A0A834SXF1</accession>
<dbReference type="Proteomes" id="UP000634136">
    <property type="component" value="Unassembled WGS sequence"/>
</dbReference>
<evidence type="ECO:0000313" key="3">
    <source>
        <dbReference type="Proteomes" id="UP000634136"/>
    </source>
</evidence>
<organism evidence="2 3">
    <name type="scientific">Senna tora</name>
    <dbReference type="NCBI Taxonomy" id="362788"/>
    <lineage>
        <taxon>Eukaryota</taxon>
        <taxon>Viridiplantae</taxon>
        <taxon>Streptophyta</taxon>
        <taxon>Embryophyta</taxon>
        <taxon>Tracheophyta</taxon>
        <taxon>Spermatophyta</taxon>
        <taxon>Magnoliopsida</taxon>
        <taxon>eudicotyledons</taxon>
        <taxon>Gunneridae</taxon>
        <taxon>Pentapetalae</taxon>
        <taxon>rosids</taxon>
        <taxon>fabids</taxon>
        <taxon>Fabales</taxon>
        <taxon>Fabaceae</taxon>
        <taxon>Caesalpinioideae</taxon>
        <taxon>Cassia clade</taxon>
        <taxon>Senna</taxon>
    </lineage>
</organism>
<keyword evidence="3" id="KW-1185">Reference proteome</keyword>
<dbReference type="GO" id="GO:0004185">
    <property type="term" value="F:serine-type carboxypeptidase activity"/>
    <property type="evidence" value="ECO:0007669"/>
    <property type="project" value="InterPro"/>
</dbReference>
<proteinExistence type="inferred from homology"/>